<proteinExistence type="predicted"/>
<keyword evidence="1" id="KW-1133">Transmembrane helix</keyword>
<name>A0AAD1DU96_CHRID</name>
<evidence type="ECO:0000256" key="1">
    <source>
        <dbReference type="SAM" id="Phobius"/>
    </source>
</evidence>
<evidence type="ECO:0000313" key="3">
    <source>
        <dbReference type="Proteomes" id="UP000269015"/>
    </source>
</evidence>
<keyword evidence="1" id="KW-0472">Membrane</keyword>
<dbReference type="EMBL" id="CP033930">
    <property type="protein sequence ID" value="AZB17575.1"/>
    <property type="molecule type" value="Genomic_DNA"/>
</dbReference>
<evidence type="ECO:0000313" key="2">
    <source>
        <dbReference type="EMBL" id="AZB17575.1"/>
    </source>
</evidence>
<accession>A0AAD1DU96</accession>
<protein>
    <submittedName>
        <fullName evidence="2">Uncharacterized protein</fullName>
    </submittedName>
</protein>
<gene>
    <name evidence="2" type="ORF">EG352_07250</name>
</gene>
<organism evidence="2 3">
    <name type="scientific">Chryseobacterium indologenes</name>
    <name type="common">Flavobacterium indologenes</name>
    <dbReference type="NCBI Taxonomy" id="253"/>
    <lineage>
        <taxon>Bacteria</taxon>
        <taxon>Pseudomonadati</taxon>
        <taxon>Bacteroidota</taxon>
        <taxon>Flavobacteriia</taxon>
        <taxon>Flavobacteriales</taxon>
        <taxon>Weeksellaceae</taxon>
        <taxon>Chryseobacterium group</taxon>
        <taxon>Chryseobacterium</taxon>
    </lineage>
</organism>
<dbReference type="AlphaFoldDB" id="A0AAD1DU96"/>
<sequence>MSDLPPPKVVKDSIFTTKTVTIKVKDTILVSVPDSLYYEAYIDCVNNKPVLRDPNEKNTKGINSDINLKDGKLSILITTEAQKIFMKWKEKYIQENKEHTRTVQVPYPVVEKVKVPAEFTFFQTLYLFLGKILFFGSLGLLIYKIPWRSLLKLLGL</sequence>
<keyword evidence="1" id="KW-0812">Transmembrane</keyword>
<dbReference type="RefSeq" id="WP_123861546.1">
    <property type="nucleotide sequence ID" value="NZ_CP033930.1"/>
</dbReference>
<dbReference type="Proteomes" id="UP000269015">
    <property type="component" value="Chromosome"/>
</dbReference>
<feature type="transmembrane region" description="Helical" evidence="1">
    <location>
        <begin position="125"/>
        <end position="143"/>
    </location>
</feature>
<reference evidence="2 3" key="1">
    <citation type="submission" date="2018-11" db="EMBL/GenBank/DDBJ databases">
        <title>Proposal to divide the Flavobacteriaceae and reorganize its genera based on Amino Acid Identity values calculated from whole genome sequences.</title>
        <authorList>
            <person name="Nicholson A.C."/>
            <person name="Gulvik C.A."/>
            <person name="Whitney A.M."/>
            <person name="Humrighouse B.W."/>
            <person name="Bell M."/>
            <person name="Holmes B."/>
            <person name="Steigerwalt A.G."/>
            <person name="Villarma A."/>
            <person name="Sheth M."/>
            <person name="Batra D."/>
            <person name="Pryor J."/>
            <person name="Bernardet J.-F."/>
            <person name="Hugo C."/>
            <person name="Kampfer P."/>
            <person name="Newman J."/>
            <person name="McQuiston J.R."/>
        </authorList>
    </citation>
    <scope>NUCLEOTIDE SEQUENCE [LARGE SCALE GENOMIC DNA]</scope>
    <source>
        <strain evidence="2 3">H5559</strain>
    </source>
</reference>